<dbReference type="EMBL" id="JAOXML010000026">
    <property type="protein sequence ID" value="MCV4379344.1"/>
    <property type="molecule type" value="Genomic_DNA"/>
</dbReference>
<dbReference type="InterPro" id="IPR049249">
    <property type="entry name" value="DUF6882"/>
</dbReference>
<dbReference type="Pfam" id="PF21813">
    <property type="entry name" value="DUF6882"/>
    <property type="match status" value="1"/>
</dbReference>
<organism evidence="1 2">
    <name type="scientific">Pseudomonas capsici</name>
    <dbReference type="NCBI Taxonomy" id="2810614"/>
    <lineage>
        <taxon>Bacteria</taxon>
        <taxon>Pseudomonadati</taxon>
        <taxon>Pseudomonadota</taxon>
        <taxon>Gammaproteobacteria</taxon>
        <taxon>Pseudomonadales</taxon>
        <taxon>Pseudomonadaceae</taxon>
        <taxon>Pseudomonas</taxon>
    </lineage>
</organism>
<evidence type="ECO:0000313" key="1">
    <source>
        <dbReference type="EMBL" id="MCV4379344.1"/>
    </source>
</evidence>
<accession>A0ABT3C2L8</accession>
<keyword evidence="2" id="KW-1185">Reference proteome</keyword>
<dbReference type="RefSeq" id="WP_206402380.1">
    <property type="nucleotide sequence ID" value="NZ_JAFGZD010000011.1"/>
</dbReference>
<dbReference type="GeneID" id="93562437"/>
<comment type="caution">
    <text evidence="1">The sequence shown here is derived from an EMBL/GenBank/DDBJ whole genome shotgun (WGS) entry which is preliminary data.</text>
</comment>
<name>A0ABT3C2L8_9PSED</name>
<protein>
    <submittedName>
        <fullName evidence="1">Uncharacterized protein</fullName>
    </submittedName>
</protein>
<dbReference type="Proteomes" id="UP001207294">
    <property type="component" value="Unassembled WGS sequence"/>
</dbReference>
<evidence type="ECO:0000313" key="2">
    <source>
        <dbReference type="Proteomes" id="UP001207294"/>
    </source>
</evidence>
<sequence length="159" mass="17870">MSEEIFEVLLETSMKELINKQDELSSVYGLGDMARWWLDQESATVQFFDAHDRLVIEAEILNIGSFAPQSSSWRWAWGNSTVPPELRQKALLLKQLQGITGIDLFGDEQAFSIEGEEMAWELAAIAIHHLKALGCYRAPSSSDGPIIFLAITSVKRFSH</sequence>
<proteinExistence type="predicted"/>
<gene>
    <name evidence="1" type="ORF">OH718_22345</name>
</gene>
<reference evidence="1 2" key="1">
    <citation type="submission" date="2022-10" db="EMBL/GenBank/DDBJ databases">
        <title>Characterization of Pseudomonas capsici strains from pepper and tomato in Georgia.</title>
        <authorList>
            <person name="Zhao M."/>
            <person name="Dutta B."/>
        </authorList>
    </citation>
    <scope>NUCLEOTIDE SEQUENCE [LARGE SCALE GENOMIC DNA]</scope>
    <source>
        <strain evidence="1 2">Pc20-5</strain>
    </source>
</reference>